<proteinExistence type="predicted"/>
<evidence type="ECO:0000256" key="1">
    <source>
        <dbReference type="SAM" id="MobiDB-lite"/>
    </source>
</evidence>
<keyword evidence="3" id="KW-1185">Reference proteome</keyword>
<feature type="region of interest" description="Disordered" evidence="1">
    <location>
        <begin position="1"/>
        <end position="54"/>
    </location>
</feature>
<dbReference type="Proteomes" id="UP000324222">
    <property type="component" value="Unassembled WGS sequence"/>
</dbReference>
<reference evidence="2 3" key="1">
    <citation type="submission" date="2019-05" db="EMBL/GenBank/DDBJ databases">
        <title>Another draft genome of Portunus trituberculatus and its Hox gene families provides insights of decapod evolution.</title>
        <authorList>
            <person name="Jeong J.-H."/>
            <person name="Song I."/>
            <person name="Kim S."/>
            <person name="Choi T."/>
            <person name="Kim D."/>
            <person name="Ryu S."/>
            <person name="Kim W."/>
        </authorList>
    </citation>
    <scope>NUCLEOTIDE SEQUENCE [LARGE SCALE GENOMIC DNA]</scope>
    <source>
        <tissue evidence="2">Muscle</tissue>
    </source>
</reference>
<evidence type="ECO:0000313" key="3">
    <source>
        <dbReference type="Proteomes" id="UP000324222"/>
    </source>
</evidence>
<organism evidence="2 3">
    <name type="scientific">Portunus trituberculatus</name>
    <name type="common">Swimming crab</name>
    <name type="synonym">Neptunus trituberculatus</name>
    <dbReference type="NCBI Taxonomy" id="210409"/>
    <lineage>
        <taxon>Eukaryota</taxon>
        <taxon>Metazoa</taxon>
        <taxon>Ecdysozoa</taxon>
        <taxon>Arthropoda</taxon>
        <taxon>Crustacea</taxon>
        <taxon>Multicrustacea</taxon>
        <taxon>Malacostraca</taxon>
        <taxon>Eumalacostraca</taxon>
        <taxon>Eucarida</taxon>
        <taxon>Decapoda</taxon>
        <taxon>Pleocyemata</taxon>
        <taxon>Brachyura</taxon>
        <taxon>Eubrachyura</taxon>
        <taxon>Portunoidea</taxon>
        <taxon>Portunidae</taxon>
        <taxon>Portuninae</taxon>
        <taxon>Portunus</taxon>
    </lineage>
</organism>
<sequence length="70" mass="7461">MKTHHTLPSLATGAPALTSPSRRPIKGQGLGDVTRRGKMTLPSPLPLAPHAPSRSDRVLVCVDSSVFMFL</sequence>
<gene>
    <name evidence="2" type="ORF">E2C01_057162</name>
</gene>
<evidence type="ECO:0000313" key="2">
    <source>
        <dbReference type="EMBL" id="MPC63070.1"/>
    </source>
</evidence>
<dbReference type="AlphaFoldDB" id="A0A5B7GSP0"/>
<dbReference type="EMBL" id="VSRR010020380">
    <property type="protein sequence ID" value="MPC63070.1"/>
    <property type="molecule type" value="Genomic_DNA"/>
</dbReference>
<protein>
    <submittedName>
        <fullName evidence="2">Uncharacterized protein</fullName>
    </submittedName>
</protein>
<name>A0A5B7GSP0_PORTR</name>
<comment type="caution">
    <text evidence="2">The sequence shown here is derived from an EMBL/GenBank/DDBJ whole genome shotgun (WGS) entry which is preliminary data.</text>
</comment>
<accession>A0A5B7GSP0</accession>